<dbReference type="InterPro" id="IPR012340">
    <property type="entry name" value="NA-bd_OB-fold"/>
</dbReference>
<keyword evidence="2 5" id="KW-0689">Ribosomal protein</keyword>
<dbReference type="PANTHER" id="PTHR10724:SF7">
    <property type="entry name" value="SMALL RIBOSOMAL SUBUNIT PROTEIN BS1C"/>
    <property type="match status" value="1"/>
</dbReference>
<dbReference type="CDD" id="cd04465">
    <property type="entry name" value="S1_RPS1_repeat_ec2_hs2"/>
    <property type="match status" value="1"/>
</dbReference>
<dbReference type="Gene3D" id="2.40.50.140">
    <property type="entry name" value="Nucleic acid-binding proteins"/>
    <property type="match status" value="4"/>
</dbReference>
<dbReference type="NCBIfam" id="NF005208">
    <property type="entry name" value="PRK06676.1"/>
    <property type="match status" value="1"/>
</dbReference>
<dbReference type="EMBL" id="JARUJP010000006">
    <property type="protein sequence ID" value="MDW8800949.1"/>
    <property type="molecule type" value="Genomic_DNA"/>
</dbReference>
<dbReference type="InterPro" id="IPR050437">
    <property type="entry name" value="Ribos_protein_bS1-like"/>
</dbReference>
<sequence length="392" mass="43884">MSFDNNEVSSMNEAMNEIESSMKTVKRGEIVKGKVISVTNNGAIINLGYMSDGVLPKSEVTEDTEVNLNELLKENDEIYVYILDMNDGEGNVVVSKKTADREKVWEQLQELFTANNTFDVVVKEVVKGGVVANVKGVRAFIPASQLSASFVKDLNEFVGKTLEVKVIELDRDKQRLVLSRKEVELKERESKKEKLWEEIKPGEKRIGKVSRLAKFGAFVDLGGIDGLIHISELSWKRVKDPSEVVSVGQQVEVYVLEADKEKNRISLALKDLSEDPWNNIIKNFKIGDVIEGTVTKFLNFGAFVEIGLGVEGLVHLSEISEERITKASDVLTLGQKVKVKILNIDEKEKKISLSIKEAVEKPKEDIKKYVDTASGVTLGDLFKDKLKDFKFD</sequence>
<feature type="domain" description="S1 motif" evidence="4">
    <location>
        <begin position="202"/>
        <end position="270"/>
    </location>
</feature>
<dbReference type="InterPro" id="IPR003029">
    <property type="entry name" value="S1_domain"/>
</dbReference>
<dbReference type="PANTHER" id="PTHR10724">
    <property type="entry name" value="30S RIBOSOMAL PROTEIN S1"/>
    <property type="match status" value="1"/>
</dbReference>
<accession>A0ABU4JS27</accession>
<evidence type="ECO:0000313" key="5">
    <source>
        <dbReference type="EMBL" id="MDW8800949.1"/>
    </source>
</evidence>
<reference evidence="5 6" key="1">
    <citation type="submission" date="2023-04" db="EMBL/GenBank/DDBJ databases">
        <title>Clostridium tannerae sp. nov., isolated from the fecal material of an alpaca.</title>
        <authorList>
            <person name="Miller S."/>
            <person name="Hendry M."/>
            <person name="King J."/>
            <person name="Sankaranarayanan K."/>
            <person name="Lawson P.A."/>
        </authorList>
    </citation>
    <scope>NUCLEOTIDE SEQUENCE [LARGE SCALE GENOMIC DNA]</scope>
    <source>
        <strain evidence="5 6">A1-XYC3</strain>
    </source>
</reference>
<proteinExistence type="inferred from homology"/>
<protein>
    <submittedName>
        <fullName evidence="5">30S ribosomal protein S1</fullName>
    </submittedName>
</protein>
<evidence type="ECO:0000313" key="6">
    <source>
        <dbReference type="Proteomes" id="UP001281656"/>
    </source>
</evidence>
<dbReference type="CDD" id="cd05687">
    <property type="entry name" value="S1_RPS1_repeat_ec1_hs1"/>
    <property type="match status" value="1"/>
</dbReference>
<dbReference type="PRINTS" id="PR00681">
    <property type="entry name" value="RIBOSOMALS1"/>
</dbReference>
<dbReference type="InterPro" id="IPR035104">
    <property type="entry name" value="Ribosomal_protein_S1-like"/>
</dbReference>
<evidence type="ECO:0000256" key="1">
    <source>
        <dbReference type="ARBA" id="ARBA00006767"/>
    </source>
</evidence>
<feature type="domain" description="S1 motif" evidence="4">
    <location>
        <begin position="115"/>
        <end position="181"/>
    </location>
</feature>
<dbReference type="PROSITE" id="PS50126">
    <property type="entry name" value="S1"/>
    <property type="match status" value="4"/>
</dbReference>
<dbReference type="SUPFAM" id="SSF50249">
    <property type="entry name" value="Nucleic acid-binding proteins"/>
    <property type="match status" value="4"/>
</dbReference>
<dbReference type="Proteomes" id="UP001281656">
    <property type="component" value="Unassembled WGS sequence"/>
</dbReference>
<dbReference type="CDD" id="cd05688">
    <property type="entry name" value="S1_RPS1_repeat_ec3"/>
    <property type="match status" value="1"/>
</dbReference>
<dbReference type="SMART" id="SM00316">
    <property type="entry name" value="S1"/>
    <property type="match status" value="4"/>
</dbReference>
<dbReference type="RefSeq" id="WP_318797615.1">
    <property type="nucleotide sequence ID" value="NZ_JARUJP010000006.1"/>
</dbReference>
<comment type="similarity">
    <text evidence="1">Belongs to the bacterial ribosomal protein bS1 family.</text>
</comment>
<comment type="caution">
    <text evidence="5">The sequence shown here is derived from an EMBL/GenBank/DDBJ whole genome shotgun (WGS) entry which is preliminary data.</text>
</comment>
<dbReference type="GO" id="GO:0005840">
    <property type="term" value="C:ribosome"/>
    <property type="evidence" value="ECO:0007669"/>
    <property type="project" value="UniProtKB-KW"/>
</dbReference>
<organism evidence="5 6">
    <name type="scientific">Clostridium tanneri</name>
    <dbReference type="NCBI Taxonomy" id="3037988"/>
    <lineage>
        <taxon>Bacteria</taxon>
        <taxon>Bacillati</taxon>
        <taxon>Bacillota</taxon>
        <taxon>Clostridia</taxon>
        <taxon>Eubacteriales</taxon>
        <taxon>Clostridiaceae</taxon>
        <taxon>Clostridium</taxon>
    </lineage>
</organism>
<evidence type="ECO:0000256" key="2">
    <source>
        <dbReference type="ARBA" id="ARBA00022980"/>
    </source>
</evidence>
<evidence type="ECO:0000259" key="4">
    <source>
        <dbReference type="PROSITE" id="PS50126"/>
    </source>
</evidence>
<dbReference type="Pfam" id="PF00575">
    <property type="entry name" value="S1"/>
    <property type="match status" value="4"/>
</dbReference>
<feature type="domain" description="S1 motif" evidence="4">
    <location>
        <begin position="28"/>
        <end position="97"/>
    </location>
</feature>
<gene>
    <name evidence="5" type="primary">rpsA</name>
    <name evidence="5" type="ORF">P8V03_07255</name>
</gene>
<name>A0ABU4JS27_9CLOT</name>
<feature type="domain" description="S1 motif" evidence="4">
    <location>
        <begin position="287"/>
        <end position="356"/>
    </location>
</feature>
<keyword evidence="6" id="KW-1185">Reference proteome</keyword>
<keyword evidence="3" id="KW-0687">Ribonucleoprotein</keyword>
<evidence type="ECO:0000256" key="3">
    <source>
        <dbReference type="ARBA" id="ARBA00023274"/>
    </source>
</evidence>